<evidence type="ECO:0000313" key="2">
    <source>
        <dbReference type="Proteomes" id="UP000092462"/>
    </source>
</evidence>
<dbReference type="AlphaFoldDB" id="A0A1B0DH11"/>
<dbReference type="VEuPathDB" id="VectorBase:PPAI007445"/>
<name>A0A1B0DH11_PHLPP</name>
<dbReference type="Proteomes" id="UP000092462">
    <property type="component" value="Unassembled WGS sequence"/>
</dbReference>
<dbReference type="EMBL" id="AJVK01060610">
    <property type="status" value="NOT_ANNOTATED_CDS"/>
    <property type="molecule type" value="Genomic_DNA"/>
</dbReference>
<reference evidence="1" key="1">
    <citation type="submission" date="2022-08" db="UniProtKB">
        <authorList>
            <consortium name="EnsemblMetazoa"/>
        </authorList>
    </citation>
    <scope>IDENTIFICATION</scope>
    <source>
        <strain evidence="1">Israel</strain>
    </source>
</reference>
<organism evidence="1 2">
    <name type="scientific">Phlebotomus papatasi</name>
    <name type="common">Sandfly</name>
    <dbReference type="NCBI Taxonomy" id="29031"/>
    <lineage>
        <taxon>Eukaryota</taxon>
        <taxon>Metazoa</taxon>
        <taxon>Ecdysozoa</taxon>
        <taxon>Arthropoda</taxon>
        <taxon>Hexapoda</taxon>
        <taxon>Insecta</taxon>
        <taxon>Pterygota</taxon>
        <taxon>Neoptera</taxon>
        <taxon>Endopterygota</taxon>
        <taxon>Diptera</taxon>
        <taxon>Nematocera</taxon>
        <taxon>Psychodoidea</taxon>
        <taxon>Psychodidae</taxon>
        <taxon>Phlebotomus</taxon>
        <taxon>Phlebotomus</taxon>
    </lineage>
</organism>
<sequence length="110" mass="12233">MDKLAQANDTEIQEVPISIPTELNDSELVLQDIAAWPIPVGQSLRISILNVGSERFQNSNGPFEATDRAGDYVNGNKRPLMTKTAKSNTFVSGFNLWWKLSTALDDHERS</sequence>
<keyword evidence="2" id="KW-1185">Reference proteome</keyword>
<accession>A0A1B0DH11</accession>
<protein>
    <submittedName>
        <fullName evidence="1">Uncharacterized protein</fullName>
    </submittedName>
</protein>
<proteinExistence type="predicted"/>
<evidence type="ECO:0000313" key="1">
    <source>
        <dbReference type="EnsemblMetazoa" id="PPAI007445-PA"/>
    </source>
</evidence>
<dbReference type="EnsemblMetazoa" id="PPAI007445-RA">
    <property type="protein sequence ID" value="PPAI007445-PA"/>
    <property type="gene ID" value="PPAI007445"/>
</dbReference>